<accession>Q0FUK8</accession>
<comment type="caution">
    <text evidence="1">The sequence shown here is derived from an EMBL/GenBank/DDBJ whole genome shotgun (WGS) entry which is preliminary data.</text>
</comment>
<evidence type="ECO:0000313" key="2">
    <source>
        <dbReference type="Proteomes" id="UP000006230"/>
    </source>
</evidence>
<dbReference type="Proteomes" id="UP000006230">
    <property type="component" value="Unassembled WGS sequence"/>
</dbReference>
<proteinExistence type="predicted"/>
<dbReference type="AlphaFoldDB" id="Q0FUK8"/>
<dbReference type="HOGENOM" id="CLU_2118739_0_0_5"/>
<sequence length="114" mass="13105">MIEAAQPTFLVTAIDQRGLSVGAKLIQHSQTTLGIPERDIAFAENFDSKRFAVRLFNLFDQAYRRPMLTHKSRHRGIPRYACKQFILFGCKHLGSSNGIRLFQWMSGFRPLNYS</sequence>
<reference evidence="1 2" key="1">
    <citation type="journal article" date="2010" name="J. Bacteriol.">
        <title>Genome sequences of Pelagibaca bermudensis HTCC2601T and Maritimibacter alkaliphilus HTCC2654T, the type strains of two marine Roseobacter genera.</title>
        <authorList>
            <person name="Thrash J.C."/>
            <person name="Cho J.C."/>
            <person name="Ferriera S."/>
            <person name="Johnson J."/>
            <person name="Vergin K.L."/>
            <person name="Giovannoni S.J."/>
        </authorList>
    </citation>
    <scope>NUCLEOTIDE SEQUENCE [LARGE SCALE GENOMIC DNA]</scope>
    <source>
        <strain evidence="2">DSM 26914 / JCM 13377 / KCTC 12554 / HTCC2601</strain>
    </source>
</reference>
<organism evidence="1 2">
    <name type="scientific">Salipiger bermudensis (strain DSM 26914 / JCM 13377 / KCTC 12554 / HTCC2601)</name>
    <name type="common">Pelagibaca bermudensis</name>
    <dbReference type="NCBI Taxonomy" id="314265"/>
    <lineage>
        <taxon>Bacteria</taxon>
        <taxon>Pseudomonadati</taxon>
        <taxon>Pseudomonadota</taxon>
        <taxon>Alphaproteobacteria</taxon>
        <taxon>Rhodobacterales</taxon>
        <taxon>Roseobacteraceae</taxon>
        <taxon>Salipiger</taxon>
    </lineage>
</organism>
<protein>
    <submittedName>
        <fullName evidence="1">Uncharacterized protein</fullName>
    </submittedName>
</protein>
<evidence type="ECO:0000313" key="1">
    <source>
        <dbReference type="EMBL" id="EAU47725.1"/>
    </source>
</evidence>
<name>Q0FUK8_SALBH</name>
<gene>
    <name evidence="1" type="ORF">R2601_06433</name>
</gene>
<dbReference type="EMBL" id="AATQ01000004">
    <property type="protein sequence ID" value="EAU47725.1"/>
    <property type="molecule type" value="Genomic_DNA"/>
</dbReference>
<keyword evidence="2" id="KW-1185">Reference proteome</keyword>